<dbReference type="AlphaFoldDB" id="A0A2R3INT4"/>
<evidence type="ECO:0000313" key="3">
    <source>
        <dbReference type="Proteomes" id="UP000238390"/>
    </source>
</evidence>
<keyword evidence="3" id="KW-1185">Reference proteome</keyword>
<feature type="compositionally biased region" description="Basic residues" evidence="1">
    <location>
        <begin position="1"/>
        <end position="10"/>
    </location>
</feature>
<feature type="region of interest" description="Disordered" evidence="1">
    <location>
        <begin position="1"/>
        <end position="40"/>
    </location>
</feature>
<protein>
    <submittedName>
        <fullName evidence="2">Uncharacterized protein</fullName>
    </submittedName>
</protein>
<evidence type="ECO:0000256" key="1">
    <source>
        <dbReference type="SAM" id="MobiDB-lite"/>
    </source>
</evidence>
<dbReference type="Proteomes" id="UP000238390">
    <property type="component" value="Chromosome"/>
</dbReference>
<name>A0A2R3INT4_9PSED</name>
<organism evidence="2 3">
    <name type="scientific">Pseudomonas paraeruginosa</name>
    <dbReference type="NCBI Taxonomy" id="2994495"/>
    <lineage>
        <taxon>Bacteria</taxon>
        <taxon>Pseudomonadati</taxon>
        <taxon>Pseudomonadota</taxon>
        <taxon>Gammaproteobacteria</taxon>
        <taxon>Pseudomonadales</taxon>
        <taxon>Pseudomonadaceae</taxon>
        <taxon>Pseudomonas</taxon>
    </lineage>
</organism>
<accession>A0A2R3INT4</accession>
<dbReference type="EMBL" id="CP027169">
    <property type="protein sequence ID" value="AVK03287.1"/>
    <property type="molecule type" value="Genomic_DNA"/>
</dbReference>
<gene>
    <name evidence="2" type="ORF">CSB93_3944</name>
</gene>
<proteinExistence type="predicted"/>
<evidence type="ECO:0000313" key="2">
    <source>
        <dbReference type="EMBL" id="AVK03287.1"/>
    </source>
</evidence>
<reference evidence="2 3" key="1">
    <citation type="submission" date="2018-02" db="EMBL/GenBank/DDBJ databases">
        <title>FDA/CDC Antimicrobial Resistant Isolate Bank Genome Sequencing.</title>
        <authorList>
            <person name="Benahmed F.H."/>
            <person name="Lutgring J.D."/>
            <person name="Yoo B."/>
            <person name="Machado M."/>
            <person name="Brown A."/>
            <person name="McAllister G."/>
            <person name="Perry A."/>
            <person name="Halpin A.L."/>
            <person name="Vavikolanu K."/>
            <person name="Ott S."/>
            <person name="Zhao X."/>
            <person name="Tallon L.J."/>
            <person name="Sadzewicz L."/>
            <person name="Aluvathingal J."/>
            <person name="Nadendla S."/>
            <person name="Voskania-kordi A."/>
            <person name="Simonyan V."/>
            <person name="Patel J."/>
            <person name="Shawar R.M."/>
        </authorList>
    </citation>
    <scope>NUCLEOTIDE SEQUENCE [LARGE SCALE GENOMIC DNA]</scope>
    <source>
        <strain evidence="2 3">AR_0356</strain>
    </source>
</reference>
<sequence length="40" mass="4663">MNRRSRKLRKKEGGTSWLRVAERQEIGEPTKTFGEKTTSL</sequence>